<keyword evidence="4" id="KW-1185">Reference proteome</keyword>
<evidence type="ECO:0000256" key="1">
    <source>
        <dbReference type="ARBA" id="ARBA00006845"/>
    </source>
</evidence>
<name>A0A4R6U596_9GAMM</name>
<evidence type="ECO:0000259" key="2">
    <source>
        <dbReference type="Pfam" id="PF01337"/>
    </source>
</evidence>
<dbReference type="Gene3D" id="3.30.370.10">
    <property type="entry name" value="Barstar-like"/>
    <property type="match status" value="1"/>
</dbReference>
<dbReference type="EMBL" id="SNYK01000005">
    <property type="protein sequence ID" value="TDQ38204.1"/>
    <property type="molecule type" value="Genomic_DNA"/>
</dbReference>
<reference evidence="3 4" key="1">
    <citation type="submission" date="2019-03" db="EMBL/GenBank/DDBJ databases">
        <title>Genomic Encyclopedia of Type Strains, Phase IV (KMG-IV): sequencing the most valuable type-strain genomes for metagenomic binning, comparative biology and taxonomic classification.</title>
        <authorList>
            <person name="Goeker M."/>
        </authorList>
    </citation>
    <scope>NUCLEOTIDE SEQUENCE [LARGE SCALE GENOMIC DNA]</scope>
    <source>
        <strain evidence="3 4">DSM 28679</strain>
    </source>
</reference>
<evidence type="ECO:0000313" key="3">
    <source>
        <dbReference type="EMBL" id="TDQ38204.1"/>
    </source>
</evidence>
<organism evidence="3 4">
    <name type="scientific">Thiopseudomonas denitrificans</name>
    <dbReference type="NCBI Taxonomy" id="1501432"/>
    <lineage>
        <taxon>Bacteria</taxon>
        <taxon>Pseudomonadati</taxon>
        <taxon>Pseudomonadota</taxon>
        <taxon>Gammaproteobacteria</taxon>
        <taxon>Pseudomonadales</taxon>
        <taxon>Pseudomonadaceae</taxon>
        <taxon>Thiopseudomonas</taxon>
    </lineage>
</organism>
<comment type="caution">
    <text evidence="3">The sequence shown here is derived from an EMBL/GenBank/DDBJ whole genome shotgun (WGS) entry which is preliminary data.</text>
</comment>
<dbReference type="Pfam" id="PF01337">
    <property type="entry name" value="Barstar"/>
    <property type="match status" value="1"/>
</dbReference>
<comment type="similarity">
    <text evidence="1">Belongs to the barstar family.</text>
</comment>
<feature type="domain" description="Barstar (barnase inhibitor)" evidence="2">
    <location>
        <begin position="5"/>
        <end position="85"/>
    </location>
</feature>
<dbReference type="Proteomes" id="UP000294575">
    <property type="component" value="Unassembled WGS sequence"/>
</dbReference>
<dbReference type="InterPro" id="IPR035905">
    <property type="entry name" value="Barstar-like_sf"/>
</dbReference>
<sequence>MITSTLLLPETADKPALLQAFATHCSFGEGFGFNWDALWDSFNDWLERQQMPLCLIINGEQVRQLDTAAWQQCRQILDDACTSWPQFSYRLEAMAQQEDC</sequence>
<protein>
    <submittedName>
        <fullName evidence="3">Barstar (Barnase inhibitor)</fullName>
    </submittedName>
</protein>
<accession>A0A4R6U596</accession>
<gene>
    <name evidence="3" type="ORF">DFQ45_105115</name>
</gene>
<proteinExistence type="inferred from homology"/>
<dbReference type="InterPro" id="IPR000468">
    <property type="entry name" value="Barstar"/>
</dbReference>
<dbReference type="OrthoDB" id="7575400at2"/>
<evidence type="ECO:0000313" key="4">
    <source>
        <dbReference type="Proteomes" id="UP000294575"/>
    </source>
</evidence>
<dbReference type="SUPFAM" id="SSF52038">
    <property type="entry name" value="Barstar-related"/>
    <property type="match status" value="1"/>
</dbReference>
<dbReference type="RefSeq" id="WP_101497211.1">
    <property type="nucleotide sequence ID" value="NZ_LNJZ01000008.1"/>
</dbReference>
<dbReference type="AlphaFoldDB" id="A0A4R6U596"/>